<feature type="transmembrane region" description="Helical" evidence="7">
    <location>
        <begin position="360"/>
        <end position="379"/>
    </location>
</feature>
<name>A0AA86T3U6_9BACT</name>
<feature type="transmembrane region" description="Helical" evidence="7">
    <location>
        <begin position="176"/>
        <end position="195"/>
    </location>
</feature>
<dbReference type="GO" id="GO:0016020">
    <property type="term" value="C:membrane"/>
    <property type="evidence" value="ECO:0007669"/>
    <property type="project" value="UniProtKB-SubCell"/>
</dbReference>
<feature type="transmembrane region" description="Helical" evidence="7">
    <location>
        <begin position="54"/>
        <end position="72"/>
    </location>
</feature>
<evidence type="ECO:0000256" key="5">
    <source>
        <dbReference type="ARBA" id="ARBA00022989"/>
    </source>
</evidence>
<evidence type="ECO:0000256" key="2">
    <source>
        <dbReference type="ARBA" id="ARBA00007015"/>
    </source>
</evidence>
<keyword evidence="4 7" id="KW-0812">Transmembrane</keyword>
<sequence>MLTSLARWIDRNILELGREMRLSYLPPLMVYMAYGISGLTGIVGTFFVKEYLGLSAAFLAALGFWAGIPWALKMPMGHLVDLLWRWKSWLICVGAGLLAASLSIMAALIGHRDEMTAIMSAEAWYILSVLLAPIGYVIQDTVADAMTVEAVPRVDERGRPFDDRTRKLMHTTMQTLGRVAIIGGGVLVALINLYLFRGVEGRPQSEIVGIYQQVYLMALVIPAVSVMGIAVAALIKRRDRRRLRAQGYSVEQIRAMTSVHGEEGGAAKPNWWILGGSLLFALFTLTVGLGRFPYSEEIVFAGSLGIVGFLLVRLTNELEPSARATLVGTATVIFMFRAVPGPGPGQTWWMIDELKFDQEFLSVLSLIGSSLTLAGMFIFRRFMAERSIVYVVGFLTLMGVVLSVPIVSMYYGLHEWTARMTGGVVDARFIALVDTALESPLGQISMIPMLAWIANSAPANLKATFFAVMASFTNLALSLSQLGTKYLNQIFIVTREMRDPATGMVQTPADYSDLGMLLITQLVISLALPFAAILFAKMTRFQSA</sequence>
<feature type="transmembrane region" description="Helical" evidence="7">
    <location>
        <begin position="115"/>
        <end position="138"/>
    </location>
</feature>
<dbReference type="EMBL" id="OX365700">
    <property type="protein sequence ID" value="CAI4029782.1"/>
    <property type="molecule type" value="Genomic_DNA"/>
</dbReference>
<comment type="similarity">
    <text evidence="2">Belongs to the major facilitator superfamily. Folate-biopterin transporter (TC 2.A.71) family.</text>
</comment>
<comment type="subcellular location">
    <subcellularLocation>
        <location evidence="1">Membrane</location>
        <topology evidence="1">Multi-pass membrane protein</topology>
    </subcellularLocation>
</comment>
<dbReference type="AlphaFoldDB" id="A0AA86T3U6"/>
<feature type="transmembrane region" description="Helical" evidence="7">
    <location>
        <begin position="88"/>
        <end position="109"/>
    </location>
</feature>
<proteinExistence type="inferred from homology"/>
<dbReference type="InterPro" id="IPR039309">
    <property type="entry name" value="BT1"/>
</dbReference>
<keyword evidence="9" id="KW-1185">Reference proteome</keyword>
<keyword evidence="3" id="KW-0813">Transport</keyword>
<dbReference type="SUPFAM" id="SSF103473">
    <property type="entry name" value="MFS general substrate transporter"/>
    <property type="match status" value="1"/>
</dbReference>
<feature type="transmembrane region" description="Helical" evidence="7">
    <location>
        <begin position="28"/>
        <end position="48"/>
    </location>
</feature>
<evidence type="ECO:0000256" key="7">
    <source>
        <dbReference type="SAM" id="Phobius"/>
    </source>
</evidence>
<feature type="transmembrane region" description="Helical" evidence="7">
    <location>
        <begin position="388"/>
        <end position="411"/>
    </location>
</feature>
<protein>
    <submittedName>
        <fullName evidence="8">Folate transporter 3</fullName>
    </submittedName>
</protein>
<evidence type="ECO:0000256" key="6">
    <source>
        <dbReference type="ARBA" id="ARBA00023136"/>
    </source>
</evidence>
<evidence type="ECO:0000256" key="3">
    <source>
        <dbReference type="ARBA" id="ARBA00022448"/>
    </source>
</evidence>
<dbReference type="RefSeq" id="WP_289266806.1">
    <property type="nucleotide sequence ID" value="NZ_OX365700.1"/>
</dbReference>
<feature type="transmembrane region" description="Helical" evidence="7">
    <location>
        <begin position="514"/>
        <end position="536"/>
    </location>
</feature>
<organism evidence="8 9">
    <name type="scientific">Nitrospira tepida</name>
    <dbReference type="NCBI Taxonomy" id="2973512"/>
    <lineage>
        <taxon>Bacteria</taxon>
        <taxon>Pseudomonadati</taxon>
        <taxon>Nitrospirota</taxon>
        <taxon>Nitrospiria</taxon>
        <taxon>Nitrospirales</taxon>
        <taxon>Nitrospiraceae</taxon>
        <taxon>Nitrospira</taxon>
    </lineage>
</organism>
<evidence type="ECO:0000313" key="8">
    <source>
        <dbReference type="EMBL" id="CAI4029782.1"/>
    </source>
</evidence>
<dbReference type="PANTHER" id="PTHR31585:SF0">
    <property type="entry name" value="FOLATE-BIOPTERIN TRANSPORTER 1, CHLOROPLASTIC"/>
    <property type="match status" value="1"/>
</dbReference>
<keyword evidence="6 7" id="KW-0472">Membrane</keyword>
<dbReference type="PANTHER" id="PTHR31585">
    <property type="entry name" value="FOLATE-BIOPTERIN TRANSPORTER 1, CHLOROPLASTIC"/>
    <property type="match status" value="1"/>
</dbReference>
<feature type="transmembrane region" description="Helical" evidence="7">
    <location>
        <begin position="322"/>
        <end position="340"/>
    </location>
</feature>
<evidence type="ECO:0000256" key="4">
    <source>
        <dbReference type="ARBA" id="ARBA00022692"/>
    </source>
</evidence>
<dbReference type="KEGG" id="nti:DNFV4_00200"/>
<evidence type="ECO:0000313" key="9">
    <source>
        <dbReference type="Proteomes" id="UP001179121"/>
    </source>
</evidence>
<evidence type="ECO:0000256" key="1">
    <source>
        <dbReference type="ARBA" id="ARBA00004141"/>
    </source>
</evidence>
<accession>A0AA86T3U6</accession>
<dbReference type="InterPro" id="IPR036259">
    <property type="entry name" value="MFS_trans_sf"/>
</dbReference>
<feature type="transmembrane region" description="Helical" evidence="7">
    <location>
        <begin position="298"/>
        <end position="315"/>
    </location>
</feature>
<dbReference type="Pfam" id="PF03092">
    <property type="entry name" value="BT1"/>
    <property type="match status" value="1"/>
</dbReference>
<dbReference type="Proteomes" id="UP001179121">
    <property type="component" value="Chromosome"/>
</dbReference>
<reference evidence="8" key="1">
    <citation type="submission" date="2022-10" db="EMBL/GenBank/DDBJ databases">
        <authorList>
            <person name="Koch H."/>
        </authorList>
    </citation>
    <scope>NUCLEOTIDE SEQUENCE</scope>
    <source>
        <strain evidence="8">DNF</strain>
    </source>
</reference>
<feature type="transmembrane region" description="Helical" evidence="7">
    <location>
        <begin position="215"/>
        <end position="235"/>
    </location>
</feature>
<gene>
    <name evidence="8" type="ORF">DNFV4_00200</name>
</gene>
<keyword evidence="5 7" id="KW-1133">Transmembrane helix</keyword>
<feature type="transmembrane region" description="Helical" evidence="7">
    <location>
        <begin position="271"/>
        <end position="292"/>
    </location>
</feature>